<evidence type="ECO:0000313" key="2">
    <source>
        <dbReference type="Proteomes" id="UP000244224"/>
    </source>
</evidence>
<accession>A0A2T6A3L9</accession>
<keyword evidence="2" id="KW-1185">Reference proteome</keyword>
<organism evidence="1 2">
    <name type="scientific">Gemmobacter caeni</name>
    <dbReference type="NCBI Taxonomy" id="589035"/>
    <lineage>
        <taxon>Bacteria</taxon>
        <taxon>Pseudomonadati</taxon>
        <taxon>Pseudomonadota</taxon>
        <taxon>Alphaproteobacteria</taxon>
        <taxon>Rhodobacterales</taxon>
        <taxon>Paracoccaceae</taxon>
        <taxon>Gemmobacter</taxon>
    </lineage>
</organism>
<reference evidence="1 2" key="1">
    <citation type="submission" date="2018-04" db="EMBL/GenBank/DDBJ databases">
        <title>Genomic Encyclopedia of Archaeal and Bacterial Type Strains, Phase II (KMG-II): from individual species to whole genera.</title>
        <authorList>
            <person name="Goeker M."/>
        </authorList>
    </citation>
    <scope>NUCLEOTIDE SEQUENCE [LARGE SCALE GENOMIC DNA]</scope>
    <source>
        <strain evidence="1 2">DSM 21823</strain>
    </source>
</reference>
<sequence>MRLLTICVSPSEPMTKIGGISPCTMPRGKRDYYCQSRRGNRLFELGLSEVGLALCAASSKTDQTRIADLVAEHGQEGFLAAWLRDRGVEWAAELIPDLTNLIPQTEKES</sequence>
<proteinExistence type="predicted"/>
<protein>
    <submittedName>
        <fullName evidence="1">Uncharacterized protein</fullName>
    </submittedName>
</protein>
<dbReference type="AlphaFoldDB" id="A0A2T6A3L9"/>
<dbReference type="EMBL" id="QBKP01000043">
    <property type="protein sequence ID" value="PTX38405.1"/>
    <property type="molecule type" value="Genomic_DNA"/>
</dbReference>
<evidence type="ECO:0000313" key="1">
    <source>
        <dbReference type="EMBL" id="PTX38405.1"/>
    </source>
</evidence>
<dbReference type="Proteomes" id="UP000244224">
    <property type="component" value="Unassembled WGS sequence"/>
</dbReference>
<name>A0A2T6A3L9_9RHOB</name>
<comment type="caution">
    <text evidence="1">The sequence shown here is derived from an EMBL/GenBank/DDBJ whole genome shotgun (WGS) entry which is preliminary data.</text>
</comment>
<gene>
    <name evidence="1" type="ORF">C8N34_1433</name>
</gene>